<proteinExistence type="predicted"/>
<dbReference type="Gene3D" id="1.10.10.10">
    <property type="entry name" value="Winged helix-like DNA-binding domain superfamily/Winged helix DNA-binding domain"/>
    <property type="match status" value="1"/>
</dbReference>
<dbReference type="GO" id="GO:0006950">
    <property type="term" value="P:response to stress"/>
    <property type="evidence" value="ECO:0007669"/>
    <property type="project" value="TreeGrafter"/>
</dbReference>
<sequence>MGSGGSLVKHVWYTFMNRKLYTALMDIVGMLNSPRYDDILLDEAGISLDRALFPLLVRIDSLGPISIAELADQVGRDHSTVSRQVAKLQTLELVARETRIADQRVRAASITPQGRNVARTLAAARDRLFQRVLTGWTDEDQRALTRLNSKLAESMRHVGDGD</sequence>
<feature type="domain" description="HTH marR-type" evidence="1">
    <location>
        <begin position="17"/>
        <end position="153"/>
    </location>
</feature>
<name>A0A3D9YZD1_9HYPH</name>
<dbReference type="PROSITE" id="PS50995">
    <property type="entry name" value="HTH_MARR_2"/>
    <property type="match status" value="1"/>
</dbReference>
<reference evidence="2 3" key="1">
    <citation type="submission" date="2018-08" db="EMBL/GenBank/DDBJ databases">
        <title>Genomic Encyclopedia of Type Strains, Phase IV (KMG-IV): sequencing the most valuable type-strain genomes for metagenomic binning, comparative biology and taxonomic classification.</title>
        <authorList>
            <person name="Goeker M."/>
        </authorList>
    </citation>
    <scope>NUCLEOTIDE SEQUENCE [LARGE SCALE GENOMIC DNA]</scope>
    <source>
        <strain evidence="2 3">BW863</strain>
    </source>
</reference>
<dbReference type="GO" id="GO:0003677">
    <property type="term" value="F:DNA binding"/>
    <property type="evidence" value="ECO:0007669"/>
    <property type="project" value="UniProtKB-KW"/>
</dbReference>
<dbReference type="Pfam" id="PF01047">
    <property type="entry name" value="MarR"/>
    <property type="match status" value="1"/>
</dbReference>
<dbReference type="EMBL" id="QUMO01000002">
    <property type="protein sequence ID" value="REF88123.1"/>
    <property type="molecule type" value="Genomic_DNA"/>
</dbReference>
<dbReference type="PRINTS" id="PR00598">
    <property type="entry name" value="HTHMARR"/>
</dbReference>
<dbReference type="InterPro" id="IPR039422">
    <property type="entry name" value="MarR/SlyA-like"/>
</dbReference>
<evidence type="ECO:0000259" key="1">
    <source>
        <dbReference type="PROSITE" id="PS50995"/>
    </source>
</evidence>
<keyword evidence="2" id="KW-0238">DNA-binding</keyword>
<dbReference type="GO" id="GO:0003700">
    <property type="term" value="F:DNA-binding transcription factor activity"/>
    <property type="evidence" value="ECO:0007669"/>
    <property type="project" value="InterPro"/>
</dbReference>
<keyword evidence="3" id="KW-1185">Reference proteome</keyword>
<dbReference type="InterPro" id="IPR036390">
    <property type="entry name" value="WH_DNA-bd_sf"/>
</dbReference>
<accession>A0A3D9YZD1</accession>
<comment type="caution">
    <text evidence="2">The sequence shown here is derived from an EMBL/GenBank/DDBJ whole genome shotgun (WGS) entry which is preliminary data.</text>
</comment>
<organism evidence="2 3">
    <name type="scientific">Methylovirgula ligni</name>
    <dbReference type="NCBI Taxonomy" id="569860"/>
    <lineage>
        <taxon>Bacteria</taxon>
        <taxon>Pseudomonadati</taxon>
        <taxon>Pseudomonadota</taxon>
        <taxon>Alphaproteobacteria</taxon>
        <taxon>Hyphomicrobiales</taxon>
        <taxon>Beijerinckiaceae</taxon>
        <taxon>Methylovirgula</taxon>
    </lineage>
</organism>
<evidence type="ECO:0000313" key="3">
    <source>
        <dbReference type="Proteomes" id="UP000256900"/>
    </source>
</evidence>
<gene>
    <name evidence="2" type="ORF">DES32_1764</name>
</gene>
<dbReference type="InterPro" id="IPR000835">
    <property type="entry name" value="HTH_MarR-typ"/>
</dbReference>
<dbReference type="SUPFAM" id="SSF46785">
    <property type="entry name" value="Winged helix' DNA-binding domain"/>
    <property type="match status" value="1"/>
</dbReference>
<dbReference type="Proteomes" id="UP000256900">
    <property type="component" value="Unassembled WGS sequence"/>
</dbReference>
<dbReference type="PANTHER" id="PTHR33164">
    <property type="entry name" value="TRANSCRIPTIONAL REGULATOR, MARR FAMILY"/>
    <property type="match status" value="1"/>
</dbReference>
<dbReference type="PANTHER" id="PTHR33164:SF57">
    <property type="entry name" value="MARR-FAMILY TRANSCRIPTIONAL REGULATOR"/>
    <property type="match status" value="1"/>
</dbReference>
<protein>
    <submittedName>
        <fullName evidence="2">DNA-binding MarR family transcriptional regulator</fullName>
    </submittedName>
</protein>
<dbReference type="InterPro" id="IPR036388">
    <property type="entry name" value="WH-like_DNA-bd_sf"/>
</dbReference>
<dbReference type="SMART" id="SM00347">
    <property type="entry name" value="HTH_MARR"/>
    <property type="match status" value="1"/>
</dbReference>
<evidence type="ECO:0000313" key="2">
    <source>
        <dbReference type="EMBL" id="REF88123.1"/>
    </source>
</evidence>
<dbReference type="AlphaFoldDB" id="A0A3D9YZD1"/>